<reference evidence="11 12" key="1">
    <citation type="submission" date="2024-01" db="EMBL/GenBank/DDBJ databases">
        <title>The genomes of 5 underutilized Papilionoideae crops provide insights into root nodulation and disease resistanc.</title>
        <authorList>
            <person name="Yuan L."/>
        </authorList>
    </citation>
    <scope>NUCLEOTIDE SEQUENCE [LARGE SCALE GENOMIC DNA]</scope>
    <source>
        <strain evidence="11">ZHUSHIDOU_FW_LH</strain>
        <tissue evidence="11">Leaf</tissue>
    </source>
</reference>
<comment type="subcellular location">
    <subcellularLocation>
        <location evidence="1">Nucleus</location>
    </subcellularLocation>
</comment>
<keyword evidence="3 8" id="KW-0175">Coiled coil</keyword>
<evidence type="ECO:0000256" key="6">
    <source>
        <dbReference type="ARBA" id="ARBA00023242"/>
    </source>
</evidence>
<evidence type="ECO:0000256" key="4">
    <source>
        <dbReference type="ARBA" id="ARBA00023117"/>
    </source>
</evidence>
<organism evidence="11 12">
    <name type="scientific">Crotalaria pallida</name>
    <name type="common">Smooth rattlebox</name>
    <name type="synonym">Crotalaria striata</name>
    <dbReference type="NCBI Taxonomy" id="3830"/>
    <lineage>
        <taxon>Eukaryota</taxon>
        <taxon>Viridiplantae</taxon>
        <taxon>Streptophyta</taxon>
        <taxon>Embryophyta</taxon>
        <taxon>Tracheophyta</taxon>
        <taxon>Spermatophyta</taxon>
        <taxon>Magnoliopsida</taxon>
        <taxon>eudicotyledons</taxon>
        <taxon>Gunneridae</taxon>
        <taxon>Pentapetalae</taxon>
        <taxon>rosids</taxon>
        <taxon>fabids</taxon>
        <taxon>Fabales</taxon>
        <taxon>Fabaceae</taxon>
        <taxon>Papilionoideae</taxon>
        <taxon>50 kb inversion clade</taxon>
        <taxon>genistoids sensu lato</taxon>
        <taxon>core genistoids</taxon>
        <taxon>Crotalarieae</taxon>
        <taxon>Crotalaria</taxon>
    </lineage>
</organism>
<protein>
    <recommendedName>
        <fullName evidence="10">Bromo domain-containing protein</fullName>
    </recommendedName>
</protein>
<sequence>MIETASLVPSTKFRIKLSTKRIEVDAGTKSESRKNVSQVDENGRCDSKEKPAMPGSLKRGPQDSMESQKAKRRKMDRKASVQCATILKSLMAHTYSWVFKQPVDPVALKIPDYFTVISQPMDLGTIKSKLEKNVYIGIEEFAADVRLTFSNAMTYNPPSNDVHSMAKELNKLFERKFKDLEKKWKCEDEPEKSMTEAVRETVRKFCNKMHPIHKDTPPKKLRVPELKAMQKISSLGDAKVSKSSRISCKSVEKVLHKGKDIDDGKLPSSGSVKPCPSQGLVTRKCTICGDISCCCVINSDPSHPSSDISSEGSAGRDLNVNGADALRPGCQAHCKTPLQRKSDIDSDGAVSSLDSEHACPSSQLTTPATDASSGEVWRTPVFDVQLSPEKALRAATLKRRFADTILKAQQKTLLDHGDKCNPLKMQREKERLERIHREEKARIEAQIKAAELAARIKAEEELKKQREKEREAARVALQKLERTVEIENNLEILKELEMLSGCKMSYQATKYGHRVVMEALDKSWVGSPLERLGLFIKDEYVTDYEDEEVLNVWEEGEISY</sequence>
<keyword evidence="2" id="KW-0805">Transcription regulation</keyword>
<feature type="coiled-coil region" evidence="8">
    <location>
        <begin position="429"/>
        <end position="490"/>
    </location>
</feature>
<feature type="region of interest" description="Disordered" evidence="9">
    <location>
        <begin position="25"/>
        <end position="75"/>
    </location>
</feature>
<dbReference type="InterPro" id="IPR001487">
    <property type="entry name" value="Bromodomain"/>
</dbReference>
<dbReference type="PANTHER" id="PTHR46136:SF19">
    <property type="entry name" value="TRANSCRIPTION FACTOR GTE12"/>
    <property type="match status" value="1"/>
</dbReference>
<keyword evidence="6" id="KW-0539">Nucleus</keyword>
<dbReference type="Gene3D" id="1.20.920.10">
    <property type="entry name" value="Bromodomain-like"/>
    <property type="match status" value="1"/>
</dbReference>
<evidence type="ECO:0000256" key="8">
    <source>
        <dbReference type="SAM" id="Coils"/>
    </source>
</evidence>
<dbReference type="PANTHER" id="PTHR46136">
    <property type="entry name" value="TRANSCRIPTION FACTOR GTE8"/>
    <property type="match status" value="1"/>
</dbReference>
<evidence type="ECO:0000256" key="5">
    <source>
        <dbReference type="ARBA" id="ARBA00023163"/>
    </source>
</evidence>
<dbReference type="PROSITE" id="PS50014">
    <property type="entry name" value="BROMODOMAIN_2"/>
    <property type="match status" value="1"/>
</dbReference>
<keyword evidence="4 7" id="KW-0103">Bromodomain</keyword>
<keyword evidence="12" id="KW-1185">Reference proteome</keyword>
<dbReference type="Pfam" id="PF00439">
    <property type="entry name" value="Bromodomain"/>
    <property type="match status" value="1"/>
</dbReference>
<feature type="compositionally biased region" description="Polar residues" evidence="9">
    <location>
        <begin position="360"/>
        <end position="372"/>
    </location>
</feature>
<evidence type="ECO:0000259" key="10">
    <source>
        <dbReference type="PROSITE" id="PS50014"/>
    </source>
</evidence>
<dbReference type="SMART" id="SM00297">
    <property type="entry name" value="BROMO"/>
    <property type="match status" value="1"/>
</dbReference>
<gene>
    <name evidence="11" type="ORF">RIF29_42100</name>
</gene>
<dbReference type="CDD" id="cd05506">
    <property type="entry name" value="Bromo_plant1"/>
    <property type="match status" value="1"/>
</dbReference>
<dbReference type="PRINTS" id="PR00503">
    <property type="entry name" value="BROMODOMAIN"/>
</dbReference>
<dbReference type="InterPro" id="IPR037377">
    <property type="entry name" value="GTE_bromo"/>
</dbReference>
<feature type="compositionally biased region" description="Basic and acidic residues" evidence="9">
    <location>
        <begin position="41"/>
        <end position="51"/>
    </location>
</feature>
<dbReference type="AlphaFoldDB" id="A0AAN9E975"/>
<keyword evidence="5" id="KW-0804">Transcription</keyword>
<feature type="compositionally biased region" description="Basic and acidic residues" evidence="9">
    <location>
        <begin position="25"/>
        <end position="34"/>
    </location>
</feature>
<evidence type="ECO:0000256" key="7">
    <source>
        <dbReference type="PROSITE-ProRule" id="PRU00035"/>
    </source>
</evidence>
<evidence type="ECO:0000256" key="2">
    <source>
        <dbReference type="ARBA" id="ARBA00023015"/>
    </source>
</evidence>
<dbReference type="InterPro" id="IPR052442">
    <property type="entry name" value="Env_Response_Regulator"/>
</dbReference>
<accession>A0AAN9E975</accession>
<feature type="region of interest" description="Disordered" evidence="9">
    <location>
        <begin position="337"/>
        <end position="372"/>
    </location>
</feature>
<evidence type="ECO:0000256" key="3">
    <source>
        <dbReference type="ARBA" id="ARBA00023054"/>
    </source>
</evidence>
<name>A0AAN9E975_CROPI</name>
<proteinExistence type="predicted"/>
<comment type="caution">
    <text evidence="11">The sequence shown here is derived from an EMBL/GenBank/DDBJ whole genome shotgun (WGS) entry which is preliminary data.</text>
</comment>
<dbReference type="EMBL" id="JAYWIO010000008">
    <property type="protein sequence ID" value="KAK7247223.1"/>
    <property type="molecule type" value="Genomic_DNA"/>
</dbReference>
<dbReference type="SUPFAM" id="SSF47370">
    <property type="entry name" value="Bromodomain"/>
    <property type="match status" value="1"/>
</dbReference>
<feature type="domain" description="Bromo" evidence="10">
    <location>
        <begin position="91"/>
        <end position="163"/>
    </location>
</feature>
<dbReference type="InterPro" id="IPR036427">
    <property type="entry name" value="Bromodomain-like_sf"/>
</dbReference>
<evidence type="ECO:0000313" key="12">
    <source>
        <dbReference type="Proteomes" id="UP001372338"/>
    </source>
</evidence>
<evidence type="ECO:0000313" key="11">
    <source>
        <dbReference type="EMBL" id="KAK7247223.1"/>
    </source>
</evidence>
<dbReference type="GO" id="GO:0005634">
    <property type="term" value="C:nucleus"/>
    <property type="evidence" value="ECO:0007669"/>
    <property type="project" value="UniProtKB-SubCell"/>
</dbReference>
<evidence type="ECO:0000256" key="9">
    <source>
        <dbReference type="SAM" id="MobiDB-lite"/>
    </source>
</evidence>
<dbReference type="Proteomes" id="UP001372338">
    <property type="component" value="Unassembled WGS sequence"/>
</dbReference>
<evidence type="ECO:0000256" key="1">
    <source>
        <dbReference type="ARBA" id="ARBA00004123"/>
    </source>
</evidence>